<dbReference type="OrthoDB" id="9970295at2759"/>
<dbReference type="InterPro" id="IPR023296">
    <property type="entry name" value="Glyco_hydro_beta-prop_sf"/>
</dbReference>
<keyword evidence="5" id="KW-0732">Signal</keyword>
<dbReference type="GO" id="GO:0005975">
    <property type="term" value="P:carbohydrate metabolic process"/>
    <property type="evidence" value="ECO:0007669"/>
    <property type="project" value="InterPro"/>
</dbReference>
<dbReference type="Gene3D" id="2.115.10.20">
    <property type="entry name" value="Glycosyl hydrolase domain, family 43"/>
    <property type="match status" value="1"/>
</dbReference>
<dbReference type="CDD" id="cd04081">
    <property type="entry name" value="CBM35_galactosidase-like"/>
    <property type="match status" value="1"/>
</dbReference>
<evidence type="ECO:0000256" key="5">
    <source>
        <dbReference type="SAM" id="SignalP"/>
    </source>
</evidence>
<comment type="similarity">
    <text evidence="1 4">Belongs to the glycosyl hydrolase 43 family.</text>
</comment>
<dbReference type="CDD" id="cd18821">
    <property type="entry name" value="GH43_Pc3Gal43A-like"/>
    <property type="match status" value="1"/>
</dbReference>
<protein>
    <submittedName>
        <fullName evidence="7">Carbohydrate-binding module family 35 protein</fullName>
    </submittedName>
</protein>
<dbReference type="Proteomes" id="UP000799779">
    <property type="component" value="Unassembled WGS sequence"/>
</dbReference>
<feature type="chain" id="PRO_5025546814" evidence="5">
    <location>
        <begin position="20"/>
        <end position="447"/>
    </location>
</feature>
<dbReference type="SUPFAM" id="SSF75005">
    <property type="entry name" value="Arabinanase/levansucrase/invertase"/>
    <property type="match status" value="1"/>
</dbReference>
<organism evidence="7 8">
    <name type="scientific">Amniculicola lignicola CBS 123094</name>
    <dbReference type="NCBI Taxonomy" id="1392246"/>
    <lineage>
        <taxon>Eukaryota</taxon>
        <taxon>Fungi</taxon>
        <taxon>Dikarya</taxon>
        <taxon>Ascomycota</taxon>
        <taxon>Pezizomycotina</taxon>
        <taxon>Dothideomycetes</taxon>
        <taxon>Pleosporomycetidae</taxon>
        <taxon>Pleosporales</taxon>
        <taxon>Amniculicolaceae</taxon>
        <taxon>Amniculicola</taxon>
    </lineage>
</organism>
<accession>A0A6A5X0S9</accession>
<name>A0A6A5X0S9_9PLEO</name>
<feature type="domain" description="CBM6" evidence="6">
    <location>
        <begin position="322"/>
        <end position="445"/>
    </location>
</feature>
<evidence type="ECO:0000256" key="3">
    <source>
        <dbReference type="ARBA" id="ARBA00023295"/>
    </source>
</evidence>
<dbReference type="InterPro" id="IPR006710">
    <property type="entry name" value="Glyco_hydro_43"/>
</dbReference>
<evidence type="ECO:0000259" key="6">
    <source>
        <dbReference type="PROSITE" id="PS51175"/>
    </source>
</evidence>
<dbReference type="InterPro" id="IPR008979">
    <property type="entry name" value="Galactose-bd-like_sf"/>
</dbReference>
<evidence type="ECO:0000256" key="1">
    <source>
        <dbReference type="ARBA" id="ARBA00009865"/>
    </source>
</evidence>
<dbReference type="Gene3D" id="2.60.120.260">
    <property type="entry name" value="Galactose-binding domain-like"/>
    <property type="match status" value="1"/>
</dbReference>
<dbReference type="PANTHER" id="PTHR22925">
    <property type="entry name" value="GLYCOSYL HYDROLASE 43 FAMILY MEMBER"/>
    <property type="match status" value="1"/>
</dbReference>
<dbReference type="GO" id="GO:0030246">
    <property type="term" value="F:carbohydrate binding"/>
    <property type="evidence" value="ECO:0007669"/>
    <property type="project" value="InterPro"/>
</dbReference>
<dbReference type="PROSITE" id="PS51175">
    <property type="entry name" value="CBM6"/>
    <property type="match status" value="1"/>
</dbReference>
<keyword evidence="8" id="KW-1185">Reference proteome</keyword>
<gene>
    <name evidence="7" type="ORF">P154DRAFT_561305</name>
</gene>
<evidence type="ECO:0000256" key="2">
    <source>
        <dbReference type="ARBA" id="ARBA00022801"/>
    </source>
</evidence>
<keyword evidence="2 4" id="KW-0378">Hydrolase</keyword>
<dbReference type="AlphaFoldDB" id="A0A6A5X0S9"/>
<sequence>MFSSKVLGLVGLLASVASATLQIIPGGTWTASNTGKHMQAHGGGMIKVDDTYYFVGEDKSDGSSFQNVNCYSSTNLVEWKYEGAILTRQGSGDLGPNRVLERPKVVYNKSTKQYVLWMHIDSSNYGDAKVGVATSSTVCGKYSYNGSFRPLGFESRDMGLFVDDDGKGYLLTEDRQNGLRINLLSDDYLTVKSNVYKWAEKYEAPAVIKKNGVYFMFASTLSGWDPNDNIYSTASKLSGPWTSWKKFADSGSKTYSSQTTFVLPIGDGFMYMGDRWIKDNLMRSTYVWLPLTISGTTASMKDAINWVPNVAAGTMNAGPSEGSYEGESATLAGGAKSVSCSACSNKNAAGYVGGSDAGSVYFADVQSSATTRTTIRIKHLNGDKSQRFADVSVNGGASQRISFLPNGGTDPASSSLHADLKSGTNTVKISMSGSWGPDIDRLLVPSS</sequence>
<dbReference type="GO" id="GO:0004553">
    <property type="term" value="F:hydrolase activity, hydrolyzing O-glycosyl compounds"/>
    <property type="evidence" value="ECO:0007669"/>
    <property type="project" value="InterPro"/>
</dbReference>
<evidence type="ECO:0000313" key="7">
    <source>
        <dbReference type="EMBL" id="KAF2003536.1"/>
    </source>
</evidence>
<dbReference type="PANTHER" id="PTHR22925:SF3">
    <property type="entry name" value="GLYCOSYL HYDROLASE FAMILY PROTEIN 43"/>
    <property type="match status" value="1"/>
</dbReference>
<dbReference type="SUPFAM" id="SSF49785">
    <property type="entry name" value="Galactose-binding domain-like"/>
    <property type="match status" value="1"/>
</dbReference>
<reference evidence="7" key="1">
    <citation type="journal article" date="2020" name="Stud. Mycol.">
        <title>101 Dothideomycetes genomes: a test case for predicting lifestyles and emergence of pathogens.</title>
        <authorList>
            <person name="Haridas S."/>
            <person name="Albert R."/>
            <person name="Binder M."/>
            <person name="Bloem J."/>
            <person name="Labutti K."/>
            <person name="Salamov A."/>
            <person name="Andreopoulos B."/>
            <person name="Baker S."/>
            <person name="Barry K."/>
            <person name="Bills G."/>
            <person name="Bluhm B."/>
            <person name="Cannon C."/>
            <person name="Castanera R."/>
            <person name="Culley D."/>
            <person name="Daum C."/>
            <person name="Ezra D."/>
            <person name="Gonzalez J."/>
            <person name="Henrissat B."/>
            <person name="Kuo A."/>
            <person name="Liang C."/>
            <person name="Lipzen A."/>
            <person name="Lutzoni F."/>
            <person name="Magnuson J."/>
            <person name="Mondo S."/>
            <person name="Nolan M."/>
            <person name="Ohm R."/>
            <person name="Pangilinan J."/>
            <person name="Park H.-J."/>
            <person name="Ramirez L."/>
            <person name="Alfaro M."/>
            <person name="Sun H."/>
            <person name="Tritt A."/>
            <person name="Yoshinaga Y."/>
            <person name="Zwiers L.-H."/>
            <person name="Turgeon B."/>
            <person name="Goodwin S."/>
            <person name="Spatafora J."/>
            <person name="Crous P."/>
            <person name="Grigoriev I."/>
        </authorList>
    </citation>
    <scope>NUCLEOTIDE SEQUENCE</scope>
    <source>
        <strain evidence="7">CBS 123094</strain>
    </source>
</reference>
<dbReference type="EMBL" id="ML977572">
    <property type="protein sequence ID" value="KAF2003536.1"/>
    <property type="molecule type" value="Genomic_DNA"/>
</dbReference>
<dbReference type="Pfam" id="PF04616">
    <property type="entry name" value="Glyco_hydro_43"/>
    <property type="match status" value="1"/>
</dbReference>
<proteinExistence type="inferred from homology"/>
<dbReference type="InterPro" id="IPR005084">
    <property type="entry name" value="CBM6"/>
</dbReference>
<evidence type="ECO:0000256" key="4">
    <source>
        <dbReference type="RuleBase" id="RU361187"/>
    </source>
</evidence>
<keyword evidence="3 4" id="KW-0326">Glycosidase</keyword>
<feature type="signal peptide" evidence="5">
    <location>
        <begin position="1"/>
        <end position="19"/>
    </location>
</feature>
<evidence type="ECO:0000313" key="8">
    <source>
        <dbReference type="Proteomes" id="UP000799779"/>
    </source>
</evidence>